<keyword evidence="6" id="KW-0406">Ion transport</keyword>
<evidence type="ECO:0000256" key="2">
    <source>
        <dbReference type="ARBA" id="ARBA00022475"/>
    </source>
</evidence>
<evidence type="ECO:0000256" key="9">
    <source>
        <dbReference type="ARBA" id="ARBA00049940"/>
    </source>
</evidence>
<comment type="similarity">
    <text evidence="7 10">Belongs to the fluoride channel Fluc/FEX (TC 1.A.43) family.</text>
</comment>
<dbReference type="EMBL" id="WRPM01000051">
    <property type="protein sequence ID" value="MVT26160.1"/>
    <property type="molecule type" value="Genomic_DNA"/>
</dbReference>
<sequence length="221" mass="21742">MGAAGAGHRVPGFVHHVLCGDSGRGCGPAAGPIRSGGLQSGGSARDVGGRGLFGDLDAVLHCSLCGGTYAGPGRVRLHGHGLCTRGRWAPVSVELSFGVIAAAALGGAAGAAARFLLDRYLRVGVLIANTVGCLLMGALIGAAAVSAGAAAGGELWAPWTVGLLAFGFIGALSTFATVSLWAAQLWVAGSHWKAMGLWALHSGCGIAAAAAGLALGWHLAS</sequence>
<proteinExistence type="inferred from homology"/>
<dbReference type="InterPro" id="IPR003691">
    <property type="entry name" value="FluC"/>
</dbReference>
<comment type="caution">
    <text evidence="11">The sequence shown here is derived from an EMBL/GenBank/DDBJ whole genome shotgun (WGS) entry which is preliminary data.</text>
</comment>
<keyword evidence="6" id="KW-0813">Transport</keyword>
<feature type="transmembrane region" description="Helical" evidence="10">
    <location>
        <begin position="195"/>
        <end position="220"/>
    </location>
</feature>
<accession>A0A7K1UI58</accession>
<feature type="transmembrane region" description="Helical" evidence="10">
    <location>
        <begin position="156"/>
        <end position="183"/>
    </location>
</feature>
<dbReference type="GO" id="GO:0034220">
    <property type="term" value="P:monoatomic ion transmembrane transport"/>
    <property type="evidence" value="ECO:0007669"/>
    <property type="project" value="UniProtKB-KW"/>
</dbReference>
<evidence type="ECO:0000256" key="1">
    <source>
        <dbReference type="ARBA" id="ARBA00004651"/>
    </source>
</evidence>
<keyword evidence="5 10" id="KW-0472">Membrane</keyword>
<evidence type="ECO:0000313" key="12">
    <source>
        <dbReference type="Proteomes" id="UP000460157"/>
    </source>
</evidence>
<comment type="function">
    <text evidence="9">Fluoride-specific ion channel. Important for reducing fluoride concentration in the cell, thus reducing its toxicity.</text>
</comment>
<reference evidence="11 12" key="1">
    <citation type="submission" date="2019-12" db="EMBL/GenBank/DDBJ databases">
        <title>Nesterenkonia muleiensis sp. nov., a novel actinobacterium isolated from sap of Populus euphratica.</title>
        <authorList>
            <person name="Wang R."/>
        </authorList>
    </citation>
    <scope>NUCLEOTIDE SEQUENCE [LARGE SCALE GENOMIC DNA]</scope>
    <source>
        <strain evidence="11 12">F10</strain>
    </source>
</reference>
<evidence type="ECO:0000256" key="3">
    <source>
        <dbReference type="ARBA" id="ARBA00022692"/>
    </source>
</evidence>
<dbReference type="Pfam" id="PF02537">
    <property type="entry name" value="CRCB"/>
    <property type="match status" value="1"/>
</dbReference>
<gene>
    <name evidence="11" type="ORF">GNZ21_07280</name>
</gene>
<comment type="catalytic activity">
    <reaction evidence="8">
        <text>fluoride(in) = fluoride(out)</text>
        <dbReference type="Rhea" id="RHEA:76159"/>
        <dbReference type="ChEBI" id="CHEBI:17051"/>
    </reaction>
    <physiologicalReaction direction="left-to-right" evidence="8">
        <dbReference type="Rhea" id="RHEA:76160"/>
    </physiologicalReaction>
</comment>
<feature type="transmembrane region" description="Helical" evidence="10">
    <location>
        <begin position="95"/>
        <end position="117"/>
    </location>
</feature>
<keyword evidence="4 10" id="KW-1133">Transmembrane helix</keyword>
<keyword evidence="6" id="KW-0407">Ion channel</keyword>
<name>A0A7K1UI58_9MICC</name>
<comment type="subcellular location">
    <subcellularLocation>
        <location evidence="1">Cell membrane</location>
        <topology evidence="1">Multi-pass membrane protein</topology>
    </subcellularLocation>
</comment>
<dbReference type="GO" id="GO:0005886">
    <property type="term" value="C:plasma membrane"/>
    <property type="evidence" value="ECO:0007669"/>
    <property type="project" value="UniProtKB-SubCell"/>
</dbReference>
<evidence type="ECO:0000256" key="10">
    <source>
        <dbReference type="RuleBase" id="RU004340"/>
    </source>
</evidence>
<dbReference type="Proteomes" id="UP000460157">
    <property type="component" value="Unassembled WGS sequence"/>
</dbReference>
<keyword evidence="12" id="KW-1185">Reference proteome</keyword>
<keyword evidence="3 10" id="KW-0812">Transmembrane</keyword>
<protein>
    <recommendedName>
        <fullName evidence="10">Fluoride-specific ion channel</fullName>
    </recommendedName>
</protein>
<dbReference type="AlphaFoldDB" id="A0A7K1UI58"/>
<organism evidence="11 12">
    <name type="scientific">Nesterenkonia alkaliphila</name>
    <dbReference type="NCBI Taxonomy" id="1463631"/>
    <lineage>
        <taxon>Bacteria</taxon>
        <taxon>Bacillati</taxon>
        <taxon>Actinomycetota</taxon>
        <taxon>Actinomycetes</taxon>
        <taxon>Micrococcales</taxon>
        <taxon>Micrococcaceae</taxon>
        <taxon>Nesterenkonia</taxon>
    </lineage>
</organism>
<evidence type="ECO:0000256" key="7">
    <source>
        <dbReference type="ARBA" id="ARBA00035120"/>
    </source>
</evidence>
<keyword evidence="2 10" id="KW-1003">Cell membrane</keyword>
<evidence type="ECO:0000313" key="11">
    <source>
        <dbReference type="EMBL" id="MVT26160.1"/>
    </source>
</evidence>
<evidence type="ECO:0000256" key="6">
    <source>
        <dbReference type="ARBA" id="ARBA00023303"/>
    </source>
</evidence>
<evidence type="ECO:0000256" key="4">
    <source>
        <dbReference type="ARBA" id="ARBA00022989"/>
    </source>
</evidence>
<evidence type="ECO:0000256" key="8">
    <source>
        <dbReference type="ARBA" id="ARBA00035585"/>
    </source>
</evidence>
<feature type="transmembrane region" description="Helical" evidence="10">
    <location>
        <begin position="124"/>
        <end position="150"/>
    </location>
</feature>
<evidence type="ECO:0000256" key="5">
    <source>
        <dbReference type="ARBA" id="ARBA00023136"/>
    </source>
</evidence>